<name>F4BV08_METSG</name>
<dbReference type="Proteomes" id="UP000007807">
    <property type="component" value="Chromosome"/>
</dbReference>
<dbReference type="InParanoid" id="F4BV08"/>
<accession>F4BV08</accession>
<gene>
    <name evidence="1" type="ordered locus">MCON_3322</name>
</gene>
<dbReference type="STRING" id="990316.MCON_3322"/>
<proteinExistence type="predicted"/>
<keyword evidence="2" id="KW-1185">Reference proteome</keyword>
<dbReference type="HOGENOM" id="CLU_1544198_0_0_2"/>
<protein>
    <submittedName>
        <fullName evidence="1">Uncharacterized protein</fullName>
    </submittedName>
</protein>
<organism evidence="1 2">
    <name type="scientific">Methanothrix soehngenii (strain ATCC 5969 / DSM 3671 / JCM 10134 / NBRC 103675 / OCM 69 / GP-6)</name>
    <name type="common">Methanosaeta concilii</name>
    <dbReference type="NCBI Taxonomy" id="990316"/>
    <lineage>
        <taxon>Archaea</taxon>
        <taxon>Methanobacteriati</taxon>
        <taxon>Methanobacteriota</taxon>
        <taxon>Stenosarchaea group</taxon>
        <taxon>Methanomicrobia</taxon>
        <taxon>Methanotrichales</taxon>
        <taxon>Methanotrichaceae</taxon>
        <taxon>Methanothrix</taxon>
    </lineage>
</organism>
<dbReference type="AlphaFoldDB" id="F4BV08"/>
<sequence length="173" mass="19189">MGPATISLDLENIGSYTIEKESVISMDHEEKDIRFQYEITPANIIIDDKLGQIILEVHQMSTAEPMDEPISERDQSTGIEHCIQKSDMIHGSREMTMKEYEVDGHDGVLATIEIDSDDPLSALGLIESNDPLYVLGWCLDQKDGEGSVVCVIGSDLPWETTKEIFDSISSDLA</sequence>
<dbReference type="EMBL" id="CP002565">
    <property type="protein sequence ID" value="AEB69578.1"/>
    <property type="molecule type" value="Genomic_DNA"/>
</dbReference>
<dbReference type="KEGG" id="mcj:MCON_3322"/>
<reference evidence="1 2" key="1">
    <citation type="journal article" date="2011" name="J. Bacteriol.">
        <title>Complete genome sequence of Methanosaeta concilii, a specialist in aceticlastic methanogenesis.</title>
        <authorList>
            <person name="Barber R.D."/>
            <person name="Zhang L."/>
            <person name="Harnack M."/>
            <person name="Olson M.V."/>
            <person name="Kaul R."/>
            <person name="Ingram-Smith C."/>
            <person name="Smith K.S."/>
        </authorList>
    </citation>
    <scope>NUCLEOTIDE SEQUENCE [LARGE SCALE GENOMIC DNA]</scope>
    <source>
        <strain evidence="2">ATCC 5969 / DSM 3671 / JCM 10134 / NBRC 103675 / OCM 69 / GP-6</strain>
    </source>
</reference>
<evidence type="ECO:0000313" key="1">
    <source>
        <dbReference type="EMBL" id="AEB69578.1"/>
    </source>
</evidence>
<evidence type="ECO:0000313" key="2">
    <source>
        <dbReference type="Proteomes" id="UP000007807"/>
    </source>
</evidence>